<dbReference type="Proteomes" id="UP000294543">
    <property type="component" value="Unassembled WGS sequence"/>
</dbReference>
<protein>
    <submittedName>
        <fullName evidence="1">Uncharacterized protein</fullName>
    </submittedName>
</protein>
<keyword evidence="2" id="KW-1185">Reference proteome</keyword>
<sequence>MTVLGPAKAQIDYRLREGAGCDQMTYRLTDGEAVPAVAEGEKGCGLTWIGAGLAGLGIDGITAGAPLTPEQHEAARTLMDGFHPGTGERLVEPKKAASPLSQLVGEPLPAALQQAAGERACSVEELVAGVKWAVARAGRLERGVARRCVISLYEQVI</sequence>
<comment type="caution">
    <text evidence="1">The sequence shown here is derived from an EMBL/GenBank/DDBJ whole genome shotgun (WGS) entry which is preliminary data.</text>
</comment>
<dbReference type="EMBL" id="SMKP01000186">
    <property type="protein sequence ID" value="TDD13099.1"/>
    <property type="molecule type" value="Genomic_DNA"/>
</dbReference>
<evidence type="ECO:0000313" key="1">
    <source>
        <dbReference type="EMBL" id="TDD13099.1"/>
    </source>
</evidence>
<dbReference type="OrthoDB" id="4524286at2"/>
<dbReference type="RefSeq" id="WP_132516756.1">
    <property type="nucleotide sequence ID" value="NZ_SMKP01000186.1"/>
</dbReference>
<name>A0A4R4W3D2_9ACTN</name>
<organism evidence="1 2">
    <name type="scientific">Nonomuraea diastatica</name>
    <dbReference type="NCBI Taxonomy" id="1848329"/>
    <lineage>
        <taxon>Bacteria</taxon>
        <taxon>Bacillati</taxon>
        <taxon>Actinomycetota</taxon>
        <taxon>Actinomycetes</taxon>
        <taxon>Streptosporangiales</taxon>
        <taxon>Streptosporangiaceae</taxon>
        <taxon>Nonomuraea</taxon>
    </lineage>
</organism>
<gene>
    <name evidence="1" type="ORF">E1294_42225</name>
</gene>
<proteinExistence type="predicted"/>
<dbReference type="AlphaFoldDB" id="A0A4R4W3D2"/>
<accession>A0A4R4W3D2</accession>
<reference evidence="1 2" key="1">
    <citation type="submission" date="2019-03" db="EMBL/GenBank/DDBJ databases">
        <title>Draft genome sequences of novel Actinobacteria.</title>
        <authorList>
            <person name="Sahin N."/>
            <person name="Ay H."/>
            <person name="Saygin H."/>
        </authorList>
    </citation>
    <scope>NUCLEOTIDE SEQUENCE [LARGE SCALE GENOMIC DNA]</scope>
    <source>
        <strain evidence="1 2">KC712</strain>
    </source>
</reference>
<evidence type="ECO:0000313" key="2">
    <source>
        <dbReference type="Proteomes" id="UP000294543"/>
    </source>
</evidence>